<protein>
    <recommendedName>
        <fullName evidence="2">DUF4211 domain-containing protein</fullName>
    </recommendedName>
</protein>
<dbReference type="InterPro" id="IPR025451">
    <property type="entry name" value="DUF4211"/>
</dbReference>
<feature type="compositionally biased region" description="Acidic residues" evidence="1">
    <location>
        <begin position="234"/>
        <end position="243"/>
    </location>
</feature>
<feature type="compositionally biased region" description="Basic and acidic residues" evidence="1">
    <location>
        <begin position="49"/>
        <end position="59"/>
    </location>
</feature>
<feature type="region of interest" description="Disordered" evidence="1">
    <location>
        <begin position="233"/>
        <end position="274"/>
    </location>
</feature>
<dbReference type="PANTHER" id="PTHR14689:SF0">
    <property type="entry name" value="COILED-COIL DOMAIN-CONTAINING PROTEIN 82"/>
    <property type="match status" value="1"/>
</dbReference>
<feature type="compositionally biased region" description="Low complexity" evidence="1">
    <location>
        <begin position="120"/>
        <end position="135"/>
    </location>
</feature>
<name>A0ABD3TY58_SINWO</name>
<dbReference type="Pfam" id="PF13926">
    <property type="entry name" value="DUF4211"/>
    <property type="match status" value="1"/>
</dbReference>
<feature type="domain" description="DUF4211" evidence="2">
    <location>
        <begin position="377"/>
        <end position="488"/>
    </location>
</feature>
<keyword evidence="4" id="KW-1185">Reference proteome</keyword>
<organism evidence="3 4">
    <name type="scientific">Sinanodonta woodiana</name>
    <name type="common">Chinese pond mussel</name>
    <name type="synonym">Anodonta woodiana</name>
    <dbReference type="NCBI Taxonomy" id="1069815"/>
    <lineage>
        <taxon>Eukaryota</taxon>
        <taxon>Metazoa</taxon>
        <taxon>Spiralia</taxon>
        <taxon>Lophotrochozoa</taxon>
        <taxon>Mollusca</taxon>
        <taxon>Bivalvia</taxon>
        <taxon>Autobranchia</taxon>
        <taxon>Heteroconchia</taxon>
        <taxon>Palaeoheterodonta</taxon>
        <taxon>Unionida</taxon>
        <taxon>Unionoidea</taxon>
        <taxon>Unionidae</taxon>
        <taxon>Unioninae</taxon>
        <taxon>Sinanodonta</taxon>
    </lineage>
</organism>
<feature type="region of interest" description="Disordered" evidence="1">
    <location>
        <begin position="1"/>
        <end position="151"/>
    </location>
</feature>
<evidence type="ECO:0000313" key="3">
    <source>
        <dbReference type="EMBL" id="KAL3842094.1"/>
    </source>
</evidence>
<dbReference type="Proteomes" id="UP001634394">
    <property type="component" value="Unassembled WGS sequence"/>
</dbReference>
<evidence type="ECO:0000313" key="4">
    <source>
        <dbReference type="Proteomes" id="UP001634394"/>
    </source>
</evidence>
<gene>
    <name evidence="3" type="ORF">ACJMK2_020157</name>
</gene>
<feature type="compositionally biased region" description="Acidic residues" evidence="1">
    <location>
        <begin position="32"/>
        <end position="42"/>
    </location>
</feature>
<accession>A0ABD3TY58</accession>
<feature type="compositionally biased region" description="Polar residues" evidence="1">
    <location>
        <begin position="247"/>
        <end position="259"/>
    </location>
</feature>
<proteinExistence type="predicted"/>
<dbReference type="EMBL" id="JBJQND010000017">
    <property type="protein sequence ID" value="KAL3842094.1"/>
    <property type="molecule type" value="Genomic_DNA"/>
</dbReference>
<reference evidence="3 4" key="1">
    <citation type="submission" date="2024-11" db="EMBL/GenBank/DDBJ databases">
        <title>Chromosome-level genome assembly of the freshwater bivalve Anodonta woodiana.</title>
        <authorList>
            <person name="Chen X."/>
        </authorList>
    </citation>
    <scope>NUCLEOTIDE SEQUENCE [LARGE SCALE GENOMIC DNA]</scope>
    <source>
        <strain evidence="3">MN2024</strain>
        <tissue evidence="3">Gills</tissue>
    </source>
</reference>
<dbReference type="PANTHER" id="PTHR14689">
    <property type="entry name" value="PHORBOL-ESTER_DAG-TYPE DOMAIN-CONTAINING PROTEIN"/>
    <property type="match status" value="1"/>
</dbReference>
<dbReference type="AlphaFoldDB" id="A0ABD3TY58"/>
<evidence type="ECO:0000259" key="2">
    <source>
        <dbReference type="Pfam" id="PF13926"/>
    </source>
</evidence>
<comment type="caution">
    <text evidence="3">The sequence shown here is derived from an EMBL/GenBank/DDBJ whole genome shotgun (WGS) entry which is preliminary data.</text>
</comment>
<sequence length="574" mass="65870">MENGRESRTRNKKGTNYVEEDSSDPDLKSDEQFSDDSLDDPDFSPAILKDSKASDDYVKSGKRGRGRPSKAEKFTTFVKLKPKQSSTPKEKVTKKAGTKRKAPSTQSDAKEKKRRDPEKSSSSSTATSETANTSKPDVQPASSSSTSSTDFQTGDFIVEKAALKTGNFVIWKVKNGGLIHKYDKVVENGNELYQNVMNYSNILKSHYPLYTRVLTRTMFKYRGEEKVQILEIPESQDDGETTEDVTAKQSLTPAETSTPKIEKNTLEISSTTSSSKQEFQTGGFVIDKADQHNVDSFPVWKIENGRLLKKYEAFCRQGKILHRALKTFRGYKDIELQYLPIKVKIIHDLGPEEVIEVLEHHKPQLEVDKGLEKEIEKDPLLKTYTMVLQIFLSQALDSDFLKEIYNCEDTTYTEPLKTIEKALQQKIINMDKKQKWTDNFKTALKTCPYLREIQKYKPEMRCDVCPQCDELVETVVYLFGRPYNSITLKEEENPSIKSESLEFNLGKTPSLHVGRYHQMCHFRHSLYEKCQFKVKSVKEARGKTDVEEILDECLSNRPWIMQMFKEYKVLLDSQ</sequence>
<feature type="compositionally biased region" description="Basic and acidic residues" evidence="1">
    <location>
        <begin position="108"/>
        <end position="119"/>
    </location>
</feature>
<evidence type="ECO:0000256" key="1">
    <source>
        <dbReference type="SAM" id="MobiDB-lite"/>
    </source>
</evidence>